<organism evidence="4">
    <name type="scientific">Caulobacter sp. (strain K31)</name>
    <dbReference type="NCBI Taxonomy" id="366602"/>
    <lineage>
        <taxon>Bacteria</taxon>
        <taxon>Pseudomonadati</taxon>
        <taxon>Pseudomonadota</taxon>
        <taxon>Alphaproteobacteria</taxon>
        <taxon>Caulobacterales</taxon>
        <taxon>Caulobacteraceae</taxon>
        <taxon>Caulobacter</taxon>
    </lineage>
</organism>
<dbReference type="InterPro" id="IPR000305">
    <property type="entry name" value="GIY-YIG_endonuc"/>
</dbReference>
<evidence type="ECO:0000259" key="3">
    <source>
        <dbReference type="PROSITE" id="PS50164"/>
    </source>
</evidence>
<feature type="domain" description="GIY-YIG" evidence="3">
    <location>
        <begin position="1"/>
        <end position="66"/>
    </location>
</feature>
<dbReference type="eggNOG" id="COG2827">
    <property type="taxonomic scope" value="Bacteria"/>
</dbReference>
<evidence type="ECO:0000256" key="1">
    <source>
        <dbReference type="ARBA" id="ARBA00007435"/>
    </source>
</evidence>
<dbReference type="EMBL" id="CP000927">
    <property type="protein sequence ID" value="ABZ73483.1"/>
    <property type="molecule type" value="Genomic_DNA"/>
</dbReference>
<dbReference type="InterPro" id="IPR050190">
    <property type="entry name" value="UPF0213_domain"/>
</dbReference>
<accession>B0SZF4</accession>
<proteinExistence type="inferred from homology"/>
<dbReference type="STRING" id="366602.Caul_4363"/>
<dbReference type="InterPro" id="IPR035901">
    <property type="entry name" value="GIY-YIG_endonuc_sf"/>
</dbReference>
<dbReference type="Gene3D" id="3.40.1440.10">
    <property type="entry name" value="GIY-YIG endonuclease"/>
    <property type="match status" value="1"/>
</dbReference>
<dbReference type="PROSITE" id="PS50164">
    <property type="entry name" value="GIY_YIG"/>
    <property type="match status" value="1"/>
</dbReference>
<dbReference type="PANTHER" id="PTHR34477:SF1">
    <property type="entry name" value="UPF0213 PROTEIN YHBQ"/>
    <property type="match status" value="1"/>
</dbReference>
<reference evidence="4" key="1">
    <citation type="submission" date="2008-01" db="EMBL/GenBank/DDBJ databases">
        <title>Complete sequence of chromosome of Caulobacter sp. K31.</title>
        <authorList>
            <consortium name="US DOE Joint Genome Institute"/>
            <person name="Copeland A."/>
            <person name="Lucas S."/>
            <person name="Lapidus A."/>
            <person name="Barry K."/>
            <person name="Glavina del Rio T."/>
            <person name="Dalin E."/>
            <person name="Tice H."/>
            <person name="Pitluck S."/>
            <person name="Bruce D."/>
            <person name="Goodwin L."/>
            <person name="Thompson L.S."/>
            <person name="Brettin T."/>
            <person name="Detter J.C."/>
            <person name="Han C."/>
            <person name="Schmutz J."/>
            <person name="Larimer F."/>
            <person name="Land M."/>
            <person name="Hauser L."/>
            <person name="Kyrpides N."/>
            <person name="Kim E."/>
            <person name="Stephens C."/>
            <person name="Richardson P."/>
        </authorList>
    </citation>
    <scope>NUCLEOTIDE SEQUENCE [LARGE SCALE GENOMIC DNA]</scope>
    <source>
        <strain evidence="4">K31</strain>
    </source>
</reference>
<name>B0SZF4_CAUSK</name>
<gene>
    <name evidence="4" type="ordered locus">Caul_4363</name>
</gene>
<evidence type="ECO:0000313" key="4">
    <source>
        <dbReference type="EMBL" id="ABZ73483.1"/>
    </source>
</evidence>
<dbReference type="PANTHER" id="PTHR34477">
    <property type="entry name" value="UPF0213 PROTEIN YHBQ"/>
    <property type="match status" value="1"/>
</dbReference>
<dbReference type="HOGENOM" id="CLU_135650_4_3_5"/>
<dbReference type="Pfam" id="PF01541">
    <property type="entry name" value="GIY-YIG"/>
    <property type="match status" value="1"/>
</dbReference>
<dbReference type="AlphaFoldDB" id="B0SZF4"/>
<comment type="similarity">
    <text evidence="1">Belongs to the UPF0213 family.</text>
</comment>
<protein>
    <submittedName>
        <fullName evidence="4">Excinuclease ABC, C subunit-like protein</fullName>
    </submittedName>
</protein>
<feature type="region of interest" description="Disordered" evidence="2">
    <location>
        <begin position="1"/>
        <end position="25"/>
    </location>
</feature>
<dbReference type="KEGG" id="cak:Caul_4363"/>
<sequence>MYYVGSHRGEDPSTRAASHNQGADPKAFTYKRRPVVLVWSEHFDQIIDAVAWERRLKGWSRAKKEAVIRGDWDVLPGLSRSRNPRPSTSSG</sequence>
<evidence type="ECO:0000256" key="2">
    <source>
        <dbReference type="SAM" id="MobiDB-lite"/>
    </source>
</evidence>